<gene>
    <name evidence="8" type="ORF">SAMN04488053_10437</name>
</gene>
<organism evidence="8 9">
    <name type="scientific">Alkalicoccus daliensis</name>
    <dbReference type="NCBI Taxonomy" id="745820"/>
    <lineage>
        <taxon>Bacteria</taxon>
        <taxon>Bacillati</taxon>
        <taxon>Bacillota</taxon>
        <taxon>Bacilli</taxon>
        <taxon>Bacillales</taxon>
        <taxon>Bacillaceae</taxon>
        <taxon>Alkalicoccus</taxon>
    </lineage>
</organism>
<dbReference type="Pfam" id="PF06271">
    <property type="entry name" value="RDD"/>
    <property type="match status" value="1"/>
</dbReference>
<protein>
    <submittedName>
        <fullName evidence="8">Uncharacterized membrane protein YckC, RDD family</fullName>
    </submittedName>
</protein>
<feature type="domain" description="RDD" evidence="7">
    <location>
        <begin position="5"/>
        <end position="128"/>
    </location>
</feature>
<dbReference type="PANTHER" id="PTHR36115:SF9">
    <property type="entry name" value="LMO1584 PROTEIN"/>
    <property type="match status" value="1"/>
</dbReference>
<comment type="subcellular location">
    <subcellularLocation>
        <location evidence="1">Cell membrane</location>
        <topology evidence="1">Multi-pass membrane protein</topology>
    </subcellularLocation>
</comment>
<evidence type="ECO:0000256" key="1">
    <source>
        <dbReference type="ARBA" id="ARBA00004651"/>
    </source>
</evidence>
<dbReference type="InterPro" id="IPR010432">
    <property type="entry name" value="RDD"/>
</dbReference>
<evidence type="ECO:0000256" key="2">
    <source>
        <dbReference type="ARBA" id="ARBA00022475"/>
    </source>
</evidence>
<keyword evidence="9" id="KW-1185">Reference proteome</keyword>
<proteinExistence type="predicted"/>
<reference evidence="9" key="1">
    <citation type="submission" date="2016-10" db="EMBL/GenBank/DDBJ databases">
        <authorList>
            <person name="Varghese N."/>
            <person name="Submissions S."/>
        </authorList>
    </citation>
    <scope>NUCLEOTIDE SEQUENCE [LARGE SCALE GENOMIC DNA]</scope>
    <source>
        <strain evidence="9">CGMCC 1.10369</strain>
    </source>
</reference>
<keyword evidence="5 6" id="KW-0472">Membrane</keyword>
<keyword evidence="2" id="KW-1003">Cell membrane</keyword>
<dbReference type="STRING" id="745820.SAMN04488053_10437"/>
<evidence type="ECO:0000256" key="5">
    <source>
        <dbReference type="ARBA" id="ARBA00023136"/>
    </source>
</evidence>
<dbReference type="GO" id="GO:0005886">
    <property type="term" value="C:plasma membrane"/>
    <property type="evidence" value="ECO:0007669"/>
    <property type="project" value="UniProtKB-SubCell"/>
</dbReference>
<dbReference type="EMBL" id="FNIL01000004">
    <property type="protein sequence ID" value="SDN85068.1"/>
    <property type="molecule type" value="Genomic_DNA"/>
</dbReference>
<keyword evidence="4 6" id="KW-1133">Transmembrane helix</keyword>
<evidence type="ECO:0000313" key="9">
    <source>
        <dbReference type="Proteomes" id="UP000198778"/>
    </source>
</evidence>
<accession>A0A1H0ERQ7</accession>
<evidence type="ECO:0000259" key="7">
    <source>
        <dbReference type="Pfam" id="PF06271"/>
    </source>
</evidence>
<dbReference type="InterPro" id="IPR051791">
    <property type="entry name" value="Pra-immunoreactive"/>
</dbReference>
<feature type="transmembrane region" description="Helical" evidence="6">
    <location>
        <begin position="91"/>
        <end position="115"/>
    </location>
</feature>
<evidence type="ECO:0000313" key="8">
    <source>
        <dbReference type="EMBL" id="SDN85068.1"/>
    </source>
</evidence>
<dbReference type="Proteomes" id="UP000198778">
    <property type="component" value="Unassembled WGS sequence"/>
</dbReference>
<evidence type="ECO:0000256" key="3">
    <source>
        <dbReference type="ARBA" id="ARBA00022692"/>
    </source>
</evidence>
<dbReference type="AlphaFoldDB" id="A0A1H0ERQ7"/>
<feature type="transmembrane region" description="Helical" evidence="6">
    <location>
        <begin position="46"/>
        <end position="63"/>
    </location>
</feature>
<feature type="transmembrane region" description="Helical" evidence="6">
    <location>
        <begin position="12"/>
        <end position="34"/>
    </location>
</feature>
<dbReference type="PANTHER" id="PTHR36115">
    <property type="entry name" value="PROLINE-RICH ANTIGEN HOMOLOG-RELATED"/>
    <property type="match status" value="1"/>
</dbReference>
<evidence type="ECO:0000256" key="4">
    <source>
        <dbReference type="ARBA" id="ARBA00022989"/>
    </source>
</evidence>
<evidence type="ECO:0000256" key="6">
    <source>
        <dbReference type="SAM" id="Phobius"/>
    </source>
</evidence>
<name>A0A1H0ERQ7_9BACI</name>
<dbReference type="RefSeq" id="WP_175444224.1">
    <property type="nucleotide sequence ID" value="NZ_FNIL01000004.1"/>
</dbReference>
<sequence>MTNPGGFWIRLLGMILDALLISGVIGLSIFLFNLDTSAQTVQTGESVLSILYFVLVPILWHGYTVGKRIAGVRIVKKDNTEVSFFTMVLRYILGGLVYGLTFGIALIVSAIMVAARKDKRAIHDFIAGTYVTRDRPEEKGTAARA</sequence>
<keyword evidence="3 6" id="KW-0812">Transmembrane</keyword>